<reference evidence="2" key="1">
    <citation type="submission" date="2016-06" db="EMBL/GenBank/DDBJ databases">
        <title>Parallel loss of symbiosis genes in relatives of nitrogen-fixing non-legume Parasponia.</title>
        <authorList>
            <person name="Van Velzen R."/>
            <person name="Holmer R."/>
            <person name="Bu F."/>
            <person name="Rutten L."/>
            <person name="Van Zeijl A."/>
            <person name="Liu W."/>
            <person name="Santuari L."/>
            <person name="Cao Q."/>
            <person name="Sharma T."/>
            <person name="Shen D."/>
            <person name="Roswanjaya Y."/>
            <person name="Wardhani T."/>
            <person name="Kalhor M.S."/>
            <person name="Jansen J."/>
            <person name="Van den Hoogen J."/>
            <person name="Gungor B."/>
            <person name="Hartog M."/>
            <person name="Hontelez J."/>
            <person name="Verver J."/>
            <person name="Yang W.-C."/>
            <person name="Schijlen E."/>
            <person name="Repin R."/>
            <person name="Schilthuizen M."/>
            <person name="Schranz E."/>
            <person name="Heidstra R."/>
            <person name="Miyata K."/>
            <person name="Fedorova E."/>
            <person name="Kohlen W."/>
            <person name="Bisseling T."/>
            <person name="Smit S."/>
            <person name="Geurts R."/>
        </authorList>
    </citation>
    <scope>NUCLEOTIDE SEQUENCE [LARGE SCALE GENOMIC DNA]</scope>
    <source>
        <strain evidence="2">cv. RG33-2</strain>
    </source>
</reference>
<keyword evidence="2" id="KW-1185">Reference proteome</keyword>
<dbReference type="AlphaFoldDB" id="A0A2P5FG16"/>
<comment type="caution">
    <text evidence="1">The sequence shown here is derived from an EMBL/GenBank/DDBJ whole genome shotgun (WGS) entry which is preliminary data.</text>
</comment>
<gene>
    <name evidence="1" type="ORF">TorRG33x02_074430</name>
</gene>
<dbReference type="EMBL" id="JXTC01000036">
    <property type="protein sequence ID" value="PON96739.1"/>
    <property type="molecule type" value="Genomic_DNA"/>
</dbReference>
<dbReference type="Proteomes" id="UP000237000">
    <property type="component" value="Unassembled WGS sequence"/>
</dbReference>
<accession>A0A2P5FG16</accession>
<dbReference type="InParanoid" id="A0A2P5FG16"/>
<evidence type="ECO:0000313" key="2">
    <source>
        <dbReference type="Proteomes" id="UP000237000"/>
    </source>
</evidence>
<sequence>MSTREVIKVRLPFNPFASMYSLIHLPNSKSPTLPHAGKTLIMVTSSHSKPDSSILRNSFTTPSQRSFFAYPANIEFHVITSFCDISSNTSRATSNSPQLAYI</sequence>
<organism evidence="1 2">
    <name type="scientific">Trema orientale</name>
    <name type="common">Charcoal tree</name>
    <name type="synonym">Celtis orientalis</name>
    <dbReference type="NCBI Taxonomy" id="63057"/>
    <lineage>
        <taxon>Eukaryota</taxon>
        <taxon>Viridiplantae</taxon>
        <taxon>Streptophyta</taxon>
        <taxon>Embryophyta</taxon>
        <taxon>Tracheophyta</taxon>
        <taxon>Spermatophyta</taxon>
        <taxon>Magnoliopsida</taxon>
        <taxon>eudicotyledons</taxon>
        <taxon>Gunneridae</taxon>
        <taxon>Pentapetalae</taxon>
        <taxon>rosids</taxon>
        <taxon>fabids</taxon>
        <taxon>Rosales</taxon>
        <taxon>Cannabaceae</taxon>
        <taxon>Trema</taxon>
    </lineage>
</organism>
<proteinExistence type="predicted"/>
<protein>
    <submittedName>
        <fullName evidence="1">Uncharacterized protein</fullName>
    </submittedName>
</protein>
<evidence type="ECO:0000313" key="1">
    <source>
        <dbReference type="EMBL" id="PON96739.1"/>
    </source>
</evidence>
<name>A0A2P5FG16_TREOI</name>